<dbReference type="Proteomes" id="UP000235916">
    <property type="component" value="Unassembled WGS sequence"/>
</dbReference>
<evidence type="ECO:0000313" key="1">
    <source>
        <dbReference type="EMBL" id="PND39242.1"/>
    </source>
</evidence>
<name>A0A2N8L0N0_9BURK</name>
<protein>
    <submittedName>
        <fullName evidence="1">Uncharacterized protein</fullName>
    </submittedName>
</protein>
<gene>
    <name evidence="1" type="ORF">C1O66_18055</name>
</gene>
<reference evidence="1 2" key="1">
    <citation type="submission" date="2018-01" db="EMBL/GenBank/DDBJ databases">
        <title>Draft genome sequence of Paucibacter aquatile CR182 isolated from freshwater of the Nakdong River.</title>
        <authorList>
            <person name="Choi A."/>
            <person name="Chung E.J."/>
        </authorList>
    </citation>
    <scope>NUCLEOTIDE SEQUENCE [LARGE SCALE GENOMIC DNA]</scope>
    <source>
        <strain evidence="1 2">CR182</strain>
    </source>
</reference>
<keyword evidence="2" id="KW-1185">Reference proteome</keyword>
<comment type="caution">
    <text evidence="1">The sequence shown here is derived from an EMBL/GenBank/DDBJ whole genome shotgun (WGS) entry which is preliminary data.</text>
</comment>
<sequence>MSIAMWLLAVLVPSTLLSSWKRKLGFAAAMPVAYAVFESAVSTFYPGPPASIAEFGEFFLQAMEYGPCR</sequence>
<accession>A0A2N8L0N0</accession>
<dbReference type="AlphaFoldDB" id="A0A2N8L0N0"/>
<proteinExistence type="predicted"/>
<organism evidence="1 2">
    <name type="scientific">Kinneretia aquatilis</name>
    <dbReference type="NCBI Taxonomy" id="2070761"/>
    <lineage>
        <taxon>Bacteria</taxon>
        <taxon>Pseudomonadati</taxon>
        <taxon>Pseudomonadota</taxon>
        <taxon>Betaproteobacteria</taxon>
        <taxon>Burkholderiales</taxon>
        <taxon>Sphaerotilaceae</taxon>
        <taxon>Roseateles</taxon>
    </lineage>
</organism>
<evidence type="ECO:0000313" key="2">
    <source>
        <dbReference type="Proteomes" id="UP000235916"/>
    </source>
</evidence>
<dbReference type="EMBL" id="POSP01000003">
    <property type="protein sequence ID" value="PND39242.1"/>
    <property type="molecule type" value="Genomic_DNA"/>
</dbReference>